<dbReference type="Proteomes" id="UP001338125">
    <property type="component" value="Unassembled WGS sequence"/>
</dbReference>
<sequence length="175" mass="19548">MNSNAMPGLQRSLDDIRLEIVLIAARVLVLVSLLGILILMNVGFKTPSRKQDSESYEAATGWRELYDDTQPDAQPITYHDDETFIESVRRRSLDLAEDFKRELSTFTRKVSAPVWTGHSLNPPSAGSPEYHLLDSSAPPATGRDFELGGAKRRSIRAAETLLDRELEEQDESDSS</sequence>
<evidence type="ECO:0000256" key="1">
    <source>
        <dbReference type="SAM" id="MobiDB-lite"/>
    </source>
</evidence>
<evidence type="ECO:0000313" key="3">
    <source>
        <dbReference type="EMBL" id="KAK5989978.1"/>
    </source>
</evidence>
<evidence type="ECO:0000256" key="2">
    <source>
        <dbReference type="SAM" id="Phobius"/>
    </source>
</evidence>
<organism evidence="3 4">
    <name type="scientific">Cladobotryum mycophilum</name>
    <dbReference type="NCBI Taxonomy" id="491253"/>
    <lineage>
        <taxon>Eukaryota</taxon>
        <taxon>Fungi</taxon>
        <taxon>Dikarya</taxon>
        <taxon>Ascomycota</taxon>
        <taxon>Pezizomycotina</taxon>
        <taxon>Sordariomycetes</taxon>
        <taxon>Hypocreomycetidae</taxon>
        <taxon>Hypocreales</taxon>
        <taxon>Hypocreaceae</taxon>
        <taxon>Cladobotryum</taxon>
    </lineage>
</organism>
<keyword evidence="2" id="KW-0812">Transmembrane</keyword>
<protein>
    <submittedName>
        <fullName evidence="3">Uncharacterized protein</fullName>
    </submittedName>
</protein>
<feature type="transmembrane region" description="Helical" evidence="2">
    <location>
        <begin position="20"/>
        <end position="40"/>
    </location>
</feature>
<keyword evidence="2" id="KW-0472">Membrane</keyword>
<evidence type="ECO:0000313" key="4">
    <source>
        <dbReference type="Proteomes" id="UP001338125"/>
    </source>
</evidence>
<feature type="region of interest" description="Disordered" evidence="1">
    <location>
        <begin position="117"/>
        <end position="151"/>
    </location>
</feature>
<proteinExistence type="predicted"/>
<gene>
    <name evidence="3" type="ORF">PT974_08241</name>
</gene>
<comment type="caution">
    <text evidence="3">The sequence shown here is derived from an EMBL/GenBank/DDBJ whole genome shotgun (WGS) entry which is preliminary data.</text>
</comment>
<accession>A0ABR0SCS0</accession>
<reference evidence="3 4" key="1">
    <citation type="submission" date="2024-01" db="EMBL/GenBank/DDBJ databases">
        <title>Complete genome of Cladobotryum mycophilum ATHUM6906.</title>
        <authorList>
            <person name="Christinaki A.C."/>
            <person name="Myridakis A.I."/>
            <person name="Kouvelis V.N."/>
        </authorList>
    </citation>
    <scope>NUCLEOTIDE SEQUENCE [LARGE SCALE GENOMIC DNA]</scope>
    <source>
        <strain evidence="3 4">ATHUM6906</strain>
    </source>
</reference>
<keyword evidence="2" id="KW-1133">Transmembrane helix</keyword>
<keyword evidence="4" id="KW-1185">Reference proteome</keyword>
<dbReference type="EMBL" id="JAVFKD010000014">
    <property type="protein sequence ID" value="KAK5989978.1"/>
    <property type="molecule type" value="Genomic_DNA"/>
</dbReference>
<name>A0ABR0SCS0_9HYPO</name>